<gene>
    <name evidence="4" type="ORF">HMPREF9456_03010</name>
</gene>
<dbReference type="eggNOG" id="COG0776">
    <property type="taxonomic scope" value="Bacteria"/>
</dbReference>
<feature type="region of interest" description="Disordered" evidence="2">
    <location>
        <begin position="130"/>
        <end position="157"/>
    </location>
</feature>
<dbReference type="Proteomes" id="UP000006420">
    <property type="component" value="Unassembled WGS sequence"/>
</dbReference>
<dbReference type="Pfam" id="PF18291">
    <property type="entry name" value="HU-HIG"/>
    <property type="match status" value="1"/>
</dbReference>
<organism evidence="4 5">
    <name type="scientific">Dysgonomonas mossii DSM 22836</name>
    <dbReference type="NCBI Taxonomy" id="742767"/>
    <lineage>
        <taxon>Bacteria</taxon>
        <taxon>Pseudomonadati</taxon>
        <taxon>Bacteroidota</taxon>
        <taxon>Bacteroidia</taxon>
        <taxon>Bacteroidales</taxon>
        <taxon>Dysgonomonadaceae</taxon>
        <taxon>Dysgonomonas</taxon>
    </lineage>
</organism>
<evidence type="ECO:0000256" key="1">
    <source>
        <dbReference type="ARBA" id="ARBA00023125"/>
    </source>
</evidence>
<dbReference type="GeneID" id="78083612"/>
<evidence type="ECO:0000313" key="4">
    <source>
        <dbReference type="EMBL" id="EGK05097.1"/>
    </source>
</evidence>
<evidence type="ECO:0000313" key="5">
    <source>
        <dbReference type="Proteomes" id="UP000006420"/>
    </source>
</evidence>
<dbReference type="SUPFAM" id="SSF47729">
    <property type="entry name" value="IHF-like DNA-binding proteins"/>
    <property type="match status" value="1"/>
</dbReference>
<dbReference type="HOGENOM" id="CLU_112331_4_2_10"/>
<proteinExistence type="predicted"/>
<feature type="compositionally biased region" description="Acidic residues" evidence="2">
    <location>
        <begin position="146"/>
        <end position="157"/>
    </location>
</feature>
<keyword evidence="5" id="KW-1185">Reference proteome</keyword>
<dbReference type="EMBL" id="ADLW01000018">
    <property type="protein sequence ID" value="EGK05097.1"/>
    <property type="molecule type" value="Genomic_DNA"/>
</dbReference>
<dbReference type="InterPro" id="IPR041607">
    <property type="entry name" value="HU-HIG"/>
</dbReference>
<sequence length="157" mass="17008">MGLKYVVAKQVFGFDQTKTEKFVPKQVVTGQISFSKLCTQVGQICGAHRGTVQLVIAGLVDALVNNLDDGKSVKLGEFGTFRPAIRAKASDKEEDANANAIYRRRIIFTPGTALKDAMNNTSITRYLKPDTDYTVTGNNNGNNDSGNDDDGFIDPTA</sequence>
<dbReference type="RefSeq" id="WP_006844374.1">
    <property type="nucleotide sequence ID" value="NZ_AQWJ01000007.1"/>
</dbReference>
<comment type="caution">
    <text evidence="4">The sequence shown here is derived from an EMBL/GenBank/DDBJ whole genome shotgun (WGS) entry which is preliminary data.</text>
</comment>
<keyword evidence="1" id="KW-0238">DNA-binding</keyword>
<name>F8X451_9BACT</name>
<accession>F8X451</accession>
<dbReference type="Gene3D" id="4.10.520.10">
    <property type="entry name" value="IHF-like DNA-binding proteins"/>
    <property type="match status" value="1"/>
</dbReference>
<protein>
    <recommendedName>
        <fullName evidence="3">HU domain-containing protein</fullName>
    </recommendedName>
</protein>
<dbReference type="InterPro" id="IPR005902">
    <property type="entry name" value="HU_DNA-bd_put"/>
</dbReference>
<dbReference type="NCBIfam" id="TIGR01201">
    <property type="entry name" value="HU_rel"/>
    <property type="match status" value="1"/>
</dbReference>
<evidence type="ECO:0000256" key="2">
    <source>
        <dbReference type="SAM" id="MobiDB-lite"/>
    </source>
</evidence>
<evidence type="ECO:0000259" key="3">
    <source>
        <dbReference type="Pfam" id="PF18291"/>
    </source>
</evidence>
<reference evidence="4 5" key="1">
    <citation type="submission" date="2011-04" db="EMBL/GenBank/DDBJ databases">
        <title>The Genome Sequence of Dysgonomonas mossii DSM 22836.</title>
        <authorList>
            <consortium name="The Broad Institute Genome Sequencing Platform"/>
            <person name="Earl A."/>
            <person name="Ward D."/>
            <person name="Feldgarden M."/>
            <person name="Gevers D."/>
            <person name="Pudlo N."/>
            <person name="Martens E."/>
            <person name="Allen-Vercoe E."/>
            <person name="Young S.K."/>
            <person name="Zeng Q."/>
            <person name="Gargeya S."/>
            <person name="Fitzgerald M."/>
            <person name="Haas B."/>
            <person name="Abouelleil A."/>
            <person name="Alvarado L."/>
            <person name="Arachchi H.M."/>
            <person name="Berlin A."/>
            <person name="Brown A."/>
            <person name="Chapman S.B."/>
            <person name="Chen Z."/>
            <person name="Dunbar C."/>
            <person name="Freedman E."/>
            <person name="Gearin G."/>
            <person name="Gellesch M."/>
            <person name="Goldberg J."/>
            <person name="Griggs A."/>
            <person name="Gujja S."/>
            <person name="Heiman D."/>
            <person name="Howarth C."/>
            <person name="Larson L."/>
            <person name="Lui A."/>
            <person name="MacDonald P.J.P."/>
            <person name="Mehta T."/>
            <person name="Montmayeur A."/>
            <person name="Murphy C."/>
            <person name="Neiman D."/>
            <person name="Pearson M."/>
            <person name="Priest M."/>
            <person name="Roberts A."/>
            <person name="Saif S."/>
            <person name="Shea T."/>
            <person name="Shenoy N."/>
            <person name="Sisk P."/>
            <person name="Stolte C."/>
            <person name="Sykes S."/>
            <person name="Yandava C."/>
            <person name="Wortman J."/>
            <person name="Nusbaum C."/>
            <person name="Birren B."/>
        </authorList>
    </citation>
    <scope>NUCLEOTIDE SEQUENCE [LARGE SCALE GENOMIC DNA]</scope>
    <source>
        <strain evidence="4 5">DSM 22836</strain>
    </source>
</reference>
<dbReference type="STRING" id="742767.HMPREF9456_03010"/>
<feature type="domain" description="HU" evidence="3">
    <location>
        <begin position="1"/>
        <end position="125"/>
    </location>
</feature>
<dbReference type="InterPro" id="IPR010992">
    <property type="entry name" value="IHF-like_DNA-bd_dom_sf"/>
</dbReference>
<dbReference type="OrthoDB" id="1122369at2"/>
<dbReference type="AlphaFoldDB" id="F8X451"/>
<dbReference type="GO" id="GO:0003677">
    <property type="term" value="F:DNA binding"/>
    <property type="evidence" value="ECO:0007669"/>
    <property type="project" value="UniProtKB-KW"/>
</dbReference>